<keyword evidence="5" id="KW-0175">Coiled coil</keyword>
<evidence type="ECO:0000256" key="2">
    <source>
        <dbReference type="ARBA" id="ARBA00008409"/>
    </source>
</evidence>
<reference evidence="9" key="2">
    <citation type="submission" date="2025-08" db="UniProtKB">
        <authorList>
            <consortium name="Ensembl"/>
        </authorList>
    </citation>
    <scope>IDENTIFICATION</scope>
</reference>
<dbReference type="OrthoDB" id="10058500at2759"/>
<organism evidence="9 10">
    <name type="scientific">Podarcis muralis</name>
    <name type="common">Wall lizard</name>
    <name type="synonym">Lacerta muralis</name>
    <dbReference type="NCBI Taxonomy" id="64176"/>
    <lineage>
        <taxon>Eukaryota</taxon>
        <taxon>Metazoa</taxon>
        <taxon>Chordata</taxon>
        <taxon>Craniata</taxon>
        <taxon>Vertebrata</taxon>
        <taxon>Euteleostomi</taxon>
        <taxon>Lepidosauria</taxon>
        <taxon>Squamata</taxon>
        <taxon>Bifurcata</taxon>
        <taxon>Unidentata</taxon>
        <taxon>Episquamata</taxon>
        <taxon>Laterata</taxon>
        <taxon>Lacertibaenia</taxon>
        <taxon>Lacertidae</taxon>
        <taxon>Podarcis</taxon>
    </lineage>
</organism>
<keyword evidence="4" id="KW-0805">Transcription regulation</keyword>
<name>A0A670IY10_PODMU</name>
<dbReference type="GO" id="GO:0002218">
    <property type="term" value="P:activation of innate immune response"/>
    <property type="evidence" value="ECO:0007669"/>
    <property type="project" value="Ensembl"/>
</dbReference>
<dbReference type="GO" id="GO:1901798">
    <property type="term" value="P:positive regulation of signal transduction by p53 class mediator"/>
    <property type="evidence" value="ECO:0007669"/>
    <property type="project" value="Ensembl"/>
</dbReference>
<dbReference type="GeneID" id="114582327"/>
<evidence type="ECO:0000313" key="9">
    <source>
        <dbReference type="Ensembl" id="ENSPMRP00000016319.1"/>
    </source>
</evidence>
<dbReference type="GO" id="GO:0005737">
    <property type="term" value="C:cytoplasm"/>
    <property type="evidence" value="ECO:0007669"/>
    <property type="project" value="Ensembl"/>
</dbReference>
<proteinExistence type="inferred from homology"/>
<reference evidence="9" key="3">
    <citation type="submission" date="2025-09" db="UniProtKB">
        <authorList>
            <consortium name="Ensembl"/>
        </authorList>
    </citation>
    <scope>IDENTIFICATION</scope>
</reference>
<feature type="compositionally biased region" description="Acidic residues" evidence="8">
    <location>
        <begin position="233"/>
        <end position="245"/>
    </location>
</feature>
<comment type="similarity">
    <text evidence="2">Belongs to the HEXIM family.</text>
</comment>
<dbReference type="PANTHER" id="PTHR13469:SF8">
    <property type="entry name" value="HEXIM P-TEFB COMPLEX SUBUNIT 1"/>
    <property type="match status" value="1"/>
</dbReference>
<dbReference type="RefSeq" id="XP_028559101.1">
    <property type="nucleotide sequence ID" value="XM_028703268.1"/>
</dbReference>
<keyword evidence="7" id="KW-0539">Nucleus</keyword>
<dbReference type="GO" id="GO:0120259">
    <property type="term" value="C:7SK snRNP"/>
    <property type="evidence" value="ECO:0007669"/>
    <property type="project" value="Ensembl"/>
</dbReference>
<dbReference type="GO" id="GO:0106140">
    <property type="term" value="F:P-TEFb complex binding"/>
    <property type="evidence" value="ECO:0007669"/>
    <property type="project" value="Ensembl"/>
</dbReference>
<feature type="compositionally biased region" description="Polar residues" evidence="8">
    <location>
        <begin position="7"/>
        <end position="21"/>
    </location>
</feature>
<dbReference type="Pfam" id="PF15313">
    <property type="entry name" value="HEXIM"/>
    <property type="match status" value="1"/>
</dbReference>
<sequence length="356" mass="40146">MADAALSASQQQPNGKTSSFSPCKDASSGEGPFLVSPPASREVLQGEAMDGRWQPRETKQQDGSPMSRDEEACRDAEHAVPPVGRSLGAPEGAVGGEVEDQNCGAPADVQKPCDGEQLGLQCQAYSGPVGQRFRPQAEGDEEEKLVKKKHRRRPSKKKRHWKPYYKLSWEEKKKFDEKQSQRASRLRAEMFAKGQPVAPYNTTQFLMEDHDQEEPDLKTGLFPKKTAAKSDDTSEEDFFVEEEGGGSDGMGGDGSEFLQKDFSETYEKYHVESLQNMSKQELITEYLELEKCLSRMEEENNRLRMENKKFLGDSTEDPRVSQLEEELGRLRAENQKLLKENELSRQQEKAFPKLGE</sequence>
<dbReference type="GO" id="GO:0007507">
    <property type="term" value="P:heart development"/>
    <property type="evidence" value="ECO:0007669"/>
    <property type="project" value="Ensembl"/>
</dbReference>
<dbReference type="PRINTS" id="PR02094">
    <property type="entry name" value="HEXIMFAMILY"/>
</dbReference>
<keyword evidence="6" id="KW-0804">Transcription</keyword>
<evidence type="ECO:0000256" key="4">
    <source>
        <dbReference type="ARBA" id="ARBA00023015"/>
    </source>
</evidence>
<feature type="compositionally biased region" description="Basic and acidic residues" evidence="8">
    <location>
        <begin position="303"/>
        <end position="319"/>
    </location>
</feature>
<dbReference type="GO" id="GO:0097322">
    <property type="term" value="F:7SK snRNA binding"/>
    <property type="evidence" value="ECO:0007669"/>
    <property type="project" value="Ensembl"/>
</dbReference>
<evidence type="ECO:0000313" key="10">
    <source>
        <dbReference type="Proteomes" id="UP000472272"/>
    </source>
</evidence>
<reference evidence="9 10" key="1">
    <citation type="journal article" date="2019" name="Proc. Natl. Acad. Sci. U.S.A.">
        <title>Regulatory changes in pterin and carotenoid genes underlie balanced color polymorphisms in the wall lizard.</title>
        <authorList>
            <person name="Andrade P."/>
            <person name="Pinho C."/>
            <person name="Perez I de Lanuza G."/>
            <person name="Afonso S."/>
            <person name="Brejcha J."/>
            <person name="Rubin C.J."/>
            <person name="Wallerman O."/>
            <person name="Pereira P."/>
            <person name="Sabatino S.J."/>
            <person name="Bellati A."/>
            <person name="Pellitteri-Rosa D."/>
            <person name="Bosakova Z."/>
            <person name="Bunikis I."/>
            <person name="Carretero M.A."/>
            <person name="Feiner N."/>
            <person name="Marsik P."/>
            <person name="Pauperio F."/>
            <person name="Salvi D."/>
            <person name="Soler L."/>
            <person name="While G.M."/>
            <person name="Uller T."/>
            <person name="Font E."/>
            <person name="Andersson L."/>
            <person name="Carneiro M."/>
        </authorList>
    </citation>
    <scope>NUCLEOTIDE SEQUENCE</scope>
</reference>
<dbReference type="Ensembl" id="ENSPMRT00000017417.1">
    <property type="protein sequence ID" value="ENSPMRP00000016319.1"/>
    <property type="gene ID" value="ENSPMRG00000010892.1"/>
</dbReference>
<dbReference type="GO" id="GO:0004861">
    <property type="term" value="F:cyclin-dependent protein serine/threonine kinase inhibitor activity"/>
    <property type="evidence" value="ECO:0007669"/>
    <property type="project" value="Ensembl"/>
</dbReference>
<protein>
    <submittedName>
        <fullName evidence="9">HEXIM P-TEFb complex subunit 1</fullName>
    </submittedName>
</protein>
<keyword evidence="3" id="KW-0678">Repressor</keyword>
<feature type="compositionally biased region" description="Basic and acidic residues" evidence="8">
    <location>
        <begin position="49"/>
        <end position="60"/>
    </location>
</feature>
<dbReference type="PANTHER" id="PTHR13469">
    <property type="entry name" value="HEXAMETHYLENE BISACETAMIDE INDUCIBLE 1"/>
    <property type="match status" value="1"/>
</dbReference>
<evidence type="ECO:0000256" key="7">
    <source>
        <dbReference type="ARBA" id="ARBA00023242"/>
    </source>
</evidence>
<dbReference type="AlphaFoldDB" id="A0A670IY10"/>
<evidence type="ECO:0000256" key="3">
    <source>
        <dbReference type="ARBA" id="ARBA00022491"/>
    </source>
</evidence>
<feature type="compositionally biased region" description="Basic residues" evidence="8">
    <location>
        <begin position="146"/>
        <end position="161"/>
    </location>
</feature>
<feature type="region of interest" description="Disordered" evidence="8">
    <location>
        <begin position="211"/>
        <end position="257"/>
    </location>
</feature>
<dbReference type="Proteomes" id="UP000472272">
    <property type="component" value="Chromosome 13"/>
</dbReference>
<dbReference type="GO" id="GO:0034244">
    <property type="term" value="P:negative regulation of transcription elongation by RNA polymerase II"/>
    <property type="evidence" value="ECO:0007669"/>
    <property type="project" value="Ensembl"/>
</dbReference>
<dbReference type="CTD" id="10614"/>
<evidence type="ECO:0000256" key="6">
    <source>
        <dbReference type="ARBA" id="ARBA00023163"/>
    </source>
</evidence>
<dbReference type="Gene3D" id="6.10.250.2910">
    <property type="match status" value="1"/>
</dbReference>
<evidence type="ECO:0000256" key="5">
    <source>
        <dbReference type="ARBA" id="ARBA00023054"/>
    </source>
</evidence>
<feature type="region of interest" description="Disordered" evidence="8">
    <location>
        <begin position="130"/>
        <end position="161"/>
    </location>
</feature>
<keyword evidence="10" id="KW-1185">Reference proteome</keyword>
<comment type="subcellular location">
    <subcellularLocation>
        <location evidence="1">Nucleus</location>
    </subcellularLocation>
</comment>
<dbReference type="InterPro" id="IPR024872">
    <property type="entry name" value="HEXIM"/>
</dbReference>
<dbReference type="GO" id="GO:0140416">
    <property type="term" value="F:transcription regulator inhibitor activity"/>
    <property type="evidence" value="ECO:0007669"/>
    <property type="project" value="Ensembl"/>
</dbReference>
<feature type="compositionally biased region" description="Basic and acidic residues" evidence="8">
    <location>
        <begin position="67"/>
        <end position="78"/>
    </location>
</feature>
<dbReference type="GO" id="GO:0005654">
    <property type="term" value="C:nucleoplasm"/>
    <property type="evidence" value="ECO:0007669"/>
    <property type="project" value="Ensembl"/>
</dbReference>
<evidence type="ECO:0000256" key="8">
    <source>
        <dbReference type="SAM" id="MobiDB-lite"/>
    </source>
</evidence>
<accession>A0A670IY10</accession>
<feature type="region of interest" description="Disordered" evidence="8">
    <location>
        <begin position="1"/>
        <end position="111"/>
    </location>
</feature>
<dbReference type="OMA" id="LQEQGYC"/>
<dbReference type="GO" id="GO:0042802">
    <property type="term" value="F:identical protein binding"/>
    <property type="evidence" value="ECO:0007669"/>
    <property type="project" value="Ensembl"/>
</dbReference>
<gene>
    <name evidence="9" type="primary">HEXIM1</name>
</gene>
<dbReference type="GO" id="GO:0000122">
    <property type="term" value="P:negative regulation of transcription by RNA polymerase II"/>
    <property type="evidence" value="ECO:0007669"/>
    <property type="project" value="Ensembl"/>
</dbReference>
<dbReference type="GeneTree" id="ENSGT00390000002808"/>
<feature type="region of interest" description="Disordered" evidence="8">
    <location>
        <begin position="303"/>
        <end position="322"/>
    </location>
</feature>
<dbReference type="GO" id="GO:0032897">
    <property type="term" value="P:negative regulation of viral transcription"/>
    <property type="evidence" value="ECO:0007669"/>
    <property type="project" value="Ensembl"/>
</dbReference>
<dbReference type="KEGG" id="pmua:114582327"/>
<evidence type="ECO:0000256" key="1">
    <source>
        <dbReference type="ARBA" id="ARBA00004123"/>
    </source>
</evidence>